<dbReference type="Pfam" id="PF07963">
    <property type="entry name" value="N_methyl"/>
    <property type="match status" value="1"/>
</dbReference>
<proteinExistence type="inferred from homology"/>
<dbReference type="NCBIfam" id="TIGR01707">
    <property type="entry name" value="gspI"/>
    <property type="match status" value="1"/>
</dbReference>
<dbReference type="InterPro" id="IPR045584">
    <property type="entry name" value="Pilin-like"/>
</dbReference>
<sequence>MSSAERSEDWAPAFARAPSRAEDACEGGFTLIEMLVALAIFSLAALALLRLEGATVSNTARLQEQAFAQIVARNVAIEAMTDPVPPALGTETGQVENAGRSWTWTRVTGLSPEPRIQQINISVQGQLGPEAARLVIFRRAAQ</sequence>
<dbReference type="PANTHER" id="PTHR38779">
    <property type="entry name" value="TYPE II SECRETION SYSTEM PROTEIN I-RELATED"/>
    <property type="match status" value="1"/>
</dbReference>
<dbReference type="EMBL" id="LT840185">
    <property type="protein sequence ID" value="SMF77978.1"/>
    <property type="molecule type" value="Genomic_DNA"/>
</dbReference>
<evidence type="ECO:0000256" key="1">
    <source>
        <dbReference type="ARBA" id="ARBA00004377"/>
    </source>
</evidence>
<dbReference type="Gene3D" id="3.30.1300.30">
    <property type="entry name" value="GSPII I/J protein-like"/>
    <property type="match status" value="1"/>
</dbReference>
<keyword evidence="4 9" id="KW-0488">Methylation</keyword>
<comment type="similarity">
    <text evidence="2 9">Belongs to the GSP I family.</text>
</comment>
<reference evidence="12" key="1">
    <citation type="submission" date="2017-04" db="EMBL/GenBank/DDBJ databases">
        <authorList>
            <person name="Varghese N."/>
            <person name="Submissions S."/>
        </authorList>
    </citation>
    <scope>NUCLEOTIDE SEQUENCE [LARGE SCALE GENOMIC DNA]</scope>
    <source>
        <strain evidence="12">Dd16</strain>
    </source>
</reference>
<evidence type="ECO:0000256" key="3">
    <source>
        <dbReference type="ARBA" id="ARBA00022475"/>
    </source>
</evidence>
<dbReference type="Proteomes" id="UP000192934">
    <property type="component" value="Chromosome I"/>
</dbReference>
<dbReference type="STRING" id="941907.SAMN06295910_2654"/>
<dbReference type="GO" id="GO:0005886">
    <property type="term" value="C:plasma membrane"/>
    <property type="evidence" value="ECO:0007669"/>
    <property type="project" value="UniProtKB-SubCell"/>
</dbReference>
<dbReference type="PROSITE" id="PS00409">
    <property type="entry name" value="PROKAR_NTER_METHYL"/>
    <property type="match status" value="1"/>
</dbReference>
<evidence type="ECO:0000313" key="11">
    <source>
        <dbReference type="EMBL" id="SMF77978.1"/>
    </source>
</evidence>
<evidence type="ECO:0000259" key="10">
    <source>
        <dbReference type="Pfam" id="PF02501"/>
    </source>
</evidence>
<evidence type="ECO:0000256" key="6">
    <source>
        <dbReference type="ARBA" id="ARBA00022692"/>
    </source>
</evidence>
<dbReference type="SUPFAM" id="SSF54523">
    <property type="entry name" value="Pili subunits"/>
    <property type="match status" value="1"/>
</dbReference>
<gene>
    <name evidence="11" type="ORF">SAMN06295910_2654</name>
</gene>
<dbReference type="Pfam" id="PF02501">
    <property type="entry name" value="T2SSI"/>
    <property type="match status" value="1"/>
</dbReference>
<feature type="domain" description="Type II secretion system protein GspI C-terminal" evidence="10">
    <location>
        <begin position="62"/>
        <end position="127"/>
    </location>
</feature>
<evidence type="ECO:0000256" key="8">
    <source>
        <dbReference type="ARBA" id="ARBA00023136"/>
    </source>
</evidence>
<feature type="transmembrane region" description="Helical" evidence="9">
    <location>
        <begin position="28"/>
        <end position="49"/>
    </location>
</feature>
<dbReference type="InterPro" id="IPR012902">
    <property type="entry name" value="N_methyl_site"/>
</dbReference>
<keyword evidence="8 9" id="KW-0472">Membrane</keyword>
<comment type="subunit">
    <text evidence="9">Type II secretion is composed of four main components: the outer membrane complex, the inner membrane complex, the cytoplasmic secretion ATPase and the periplasm-spanning pseudopilus.</text>
</comment>
<keyword evidence="3" id="KW-1003">Cell membrane</keyword>
<dbReference type="GO" id="GO:0015627">
    <property type="term" value="C:type II protein secretion system complex"/>
    <property type="evidence" value="ECO:0007669"/>
    <property type="project" value="UniProtKB-UniRule"/>
</dbReference>
<name>A0A1X7H1F4_9SPHN</name>
<dbReference type="GO" id="GO:0015628">
    <property type="term" value="P:protein secretion by the type II secretion system"/>
    <property type="evidence" value="ECO:0007669"/>
    <property type="project" value="UniProtKB-UniRule"/>
</dbReference>
<evidence type="ECO:0000256" key="9">
    <source>
        <dbReference type="RuleBase" id="RU368030"/>
    </source>
</evidence>
<dbReference type="PANTHER" id="PTHR38779:SF2">
    <property type="entry name" value="TYPE II SECRETION SYSTEM PROTEIN I-RELATED"/>
    <property type="match status" value="1"/>
</dbReference>
<keyword evidence="12" id="KW-1185">Reference proteome</keyword>
<evidence type="ECO:0000256" key="4">
    <source>
        <dbReference type="ARBA" id="ARBA00022481"/>
    </source>
</evidence>
<comment type="function">
    <text evidence="9">Component of the type II secretion system required for the energy-dependent secretion of extracellular factors such as proteases and toxins from the periplasm.</text>
</comment>
<evidence type="ECO:0000256" key="2">
    <source>
        <dbReference type="ARBA" id="ARBA00008358"/>
    </source>
</evidence>
<comment type="subcellular location">
    <subcellularLocation>
        <location evidence="1 9">Cell inner membrane</location>
        <topology evidence="1 9">Single-pass membrane protein</topology>
    </subcellularLocation>
</comment>
<organism evidence="11 12">
    <name type="scientific">Allosphingosinicella indica</name>
    <dbReference type="NCBI Taxonomy" id="941907"/>
    <lineage>
        <taxon>Bacteria</taxon>
        <taxon>Pseudomonadati</taxon>
        <taxon>Pseudomonadota</taxon>
        <taxon>Alphaproteobacteria</taxon>
        <taxon>Sphingomonadales</taxon>
        <taxon>Sphingomonadaceae</taxon>
        <taxon>Allosphingosinicella</taxon>
    </lineage>
</organism>
<protein>
    <recommendedName>
        <fullName evidence="9">Type II secretion system protein I</fullName>
        <shortName evidence="9">T2SS minor pseudopilin I</shortName>
    </recommendedName>
</protein>
<keyword evidence="5 9" id="KW-0997">Cell inner membrane</keyword>
<dbReference type="InterPro" id="IPR003413">
    <property type="entry name" value="T2SS_GspI_C"/>
</dbReference>
<comment type="PTM">
    <text evidence="9">Cleaved by prepilin peptidase.</text>
</comment>
<dbReference type="AlphaFoldDB" id="A0A1X7H1F4"/>
<dbReference type="OrthoDB" id="7189314at2"/>
<evidence type="ECO:0000313" key="12">
    <source>
        <dbReference type="Proteomes" id="UP000192934"/>
    </source>
</evidence>
<dbReference type="NCBIfam" id="TIGR02532">
    <property type="entry name" value="IV_pilin_GFxxxE"/>
    <property type="match status" value="1"/>
</dbReference>
<dbReference type="InterPro" id="IPR010052">
    <property type="entry name" value="T2SS_protein-GspI"/>
</dbReference>
<evidence type="ECO:0000256" key="5">
    <source>
        <dbReference type="ARBA" id="ARBA00022519"/>
    </source>
</evidence>
<keyword evidence="6 9" id="KW-0812">Transmembrane</keyword>
<accession>A0A1X7H1F4</accession>
<evidence type="ECO:0000256" key="7">
    <source>
        <dbReference type="ARBA" id="ARBA00022989"/>
    </source>
</evidence>
<keyword evidence="7 9" id="KW-1133">Transmembrane helix</keyword>